<keyword evidence="1" id="KW-0472">Membrane</keyword>
<organism evidence="2 3">
    <name type="scientific">Tsuneonella litorea</name>
    <dbReference type="NCBI Taxonomy" id="2976475"/>
    <lineage>
        <taxon>Bacteria</taxon>
        <taxon>Pseudomonadati</taxon>
        <taxon>Pseudomonadota</taxon>
        <taxon>Alphaproteobacteria</taxon>
        <taxon>Sphingomonadales</taxon>
        <taxon>Erythrobacteraceae</taxon>
        <taxon>Tsuneonella</taxon>
    </lineage>
</organism>
<evidence type="ECO:0000313" key="3">
    <source>
        <dbReference type="Proteomes" id="UP001142648"/>
    </source>
</evidence>
<dbReference type="EMBL" id="JAOAMV010000002">
    <property type="protein sequence ID" value="MCT2558045.1"/>
    <property type="molecule type" value="Genomic_DNA"/>
</dbReference>
<evidence type="ECO:0000313" key="2">
    <source>
        <dbReference type="EMBL" id="MCT2558045.1"/>
    </source>
</evidence>
<keyword evidence="3" id="KW-1185">Reference proteome</keyword>
<reference evidence="2" key="1">
    <citation type="submission" date="2022-09" db="EMBL/GenBank/DDBJ databases">
        <title>The genome sequence of Tsuneonella sp. YG55.</title>
        <authorList>
            <person name="Liu Y."/>
        </authorList>
    </citation>
    <scope>NUCLEOTIDE SEQUENCE</scope>
    <source>
        <strain evidence="2">YG55</strain>
    </source>
</reference>
<dbReference type="AlphaFoldDB" id="A0A9X3A8Q3"/>
<keyword evidence="1" id="KW-0812">Transmembrane</keyword>
<gene>
    <name evidence="2" type="ORF">N0B51_03525</name>
</gene>
<name>A0A9X3A8Q3_9SPHN</name>
<protein>
    <submittedName>
        <fullName evidence="2">Uncharacterized protein</fullName>
    </submittedName>
</protein>
<feature type="transmembrane region" description="Helical" evidence="1">
    <location>
        <begin position="42"/>
        <end position="70"/>
    </location>
</feature>
<keyword evidence="1" id="KW-1133">Transmembrane helix</keyword>
<proteinExistence type="predicted"/>
<comment type="caution">
    <text evidence="2">The sequence shown here is derived from an EMBL/GenBank/DDBJ whole genome shotgun (WGS) entry which is preliminary data.</text>
</comment>
<dbReference type="RefSeq" id="WP_259960842.1">
    <property type="nucleotide sequence ID" value="NZ_JAOAMV010000002.1"/>
</dbReference>
<accession>A0A9X3A8Q3</accession>
<evidence type="ECO:0000256" key="1">
    <source>
        <dbReference type="SAM" id="Phobius"/>
    </source>
</evidence>
<dbReference type="Proteomes" id="UP001142648">
    <property type="component" value="Unassembled WGS sequence"/>
</dbReference>
<sequence>MDQNDPNNRGGKDWVEDVKTEVTGMAKEGMHHPSTKPVLTGAAIGALAGVLLPVLTWPVGLAAGAGIALYNRVKK</sequence>